<keyword evidence="1" id="KW-0723">Serine/threonine-protein kinase</keyword>
<keyword evidence="5 6" id="KW-0067">ATP-binding</keyword>
<evidence type="ECO:0000313" key="11">
    <source>
        <dbReference type="Proteomes" id="UP001151518"/>
    </source>
</evidence>
<dbReference type="InterPro" id="IPR000719">
    <property type="entry name" value="Prot_kinase_dom"/>
</dbReference>
<dbReference type="GO" id="GO:0035556">
    <property type="term" value="P:intracellular signal transduction"/>
    <property type="evidence" value="ECO:0007669"/>
    <property type="project" value="TreeGrafter"/>
</dbReference>
<feature type="region of interest" description="Disordered" evidence="7">
    <location>
        <begin position="957"/>
        <end position="990"/>
    </location>
</feature>
<dbReference type="PANTHER" id="PTHR24346">
    <property type="entry name" value="MAP/MICROTUBULE AFFINITY-REGULATING KINASE"/>
    <property type="match status" value="1"/>
</dbReference>
<feature type="region of interest" description="Disordered" evidence="7">
    <location>
        <begin position="891"/>
        <end position="914"/>
    </location>
</feature>
<feature type="compositionally biased region" description="Basic and acidic residues" evidence="7">
    <location>
        <begin position="971"/>
        <end position="983"/>
    </location>
</feature>
<feature type="compositionally biased region" description="Polar residues" evidence="7">
    <location>
        <begin position="574"/>
        <end position="584"/>
    </location>
</feature>
<dbReference type="PROSITE" id="PS50032">
    <property type="entry name" value="KA1"/>
    <property type="match status" value="1"/>
</dbReference>
<evidence type="ECO:0000256" key="4">
    <source>
        <dbReference type="ARBA" id="ARBA00022777"/>
    </source>
</evidence>
<dbReference type="PROSITE" id="PS00108">
    <property type="entry name" value="PROTEIN_KINASE_ST"/>
    <property type="match status" value="1"/>
</dbReference>
<keyword evidence="2" id="KW-0808">Transferase</keyword>
<dbReference type="OrthoDB" id="193931at2759"/>
<feature type="binding site" evidence="6">
    <location>
        <position position="71"/>
    </location>
    <ligand>
        <name>ATP</name>
        <dbReference type="ChEBI" id="CHEBI:30616"/>
    </ligand>
</feature>
<dbReference type="Gene3D" id="1.10.510.10">
    <property type="entry name" value="Transferase(Phosphotransferase) domain 1"/>
    <property type="match status" value="1"/>
</dbReference>
<dbReference type="Proteomes" id="UP001151518">
    <property type="component" value="Unassembled WGS sequence"/>
</dbReference>
<feature type="compositionally biased region" description="Basic and acidic residues" evidence="7">
    <location>
        <begin position="781"/>
        <end position="791"/>
    </location>
</feature>
<proteinExistence type="predicted"/>
<dbReference type="InterPro" id="IPR011009">
    <property type="entry name" value="Kinase-like_dom_sf"/>
</dbReference>
<dbReference type="InterPro" id="IPR008271">
    <property type="entry name" value="Ser/Thr_kinase_AS"/>
</dbReference>
<dbReference type="PANTHER" id="PTHR24346:SF110">
    <property type="entry name" value="NON-SPECIFIC SERINE_THREONINE PROTEIN KINASE"/>
    <property type="match status" value="1"/>
</dbReference>
<dbReference type="Pfam" id="PF00069">
    <property type="entry name" value="Pkinase"/>
    <property type="match status" value="1"/>
</dbReference>
<reference evidence="10" key="1">
    <citation type="submission" date="2022-07" db="EMBL/GenBank/DDBJ databases">
        <title>Phylogenomic reconstructions and comparative analyses of Kickxellomycotina fungi.</title>
        <authorList>
            <person name="Reynolds N.K."/>
            <person name="Stajich J.E."/>
            <person name="Barry K."/>
            <person name="Grigoriev I.V."/>
            <person name="Crous P."/>
            <person name="Smith M.E."/>
        </authorList>
    </citation>
    <scope>NUCLEOTIDE SEQUENCE</scope>
    <source>
        <strain evidence="10">NRRL 3115</strain>
    </source>
</reference>
<dbReference type="Gene3D" id="3.30.310.80">
    <property type="entry name" value="Kinase associated domain 1, KA1"/>
    <property type="match status" value="1"/>
</dbReference>
<protein>
    <recommendedName>
        <fullName evidence="12">Non-specific serine/threonine protein kinase</fullName>
    </recommendedName>
</protein>
<dbReference type="EMBL" id="JANBTW010000027">
    <property type="protein sequence ID" value="KAJ2677847.1"/>
    <property type="molecule type" value="Genomic_DNA"/>
</dbReference>
<dbReference type="InterPro" id="IPR017441">
    <property type="entry name" value="Protein_kinase_ATP_BS"/>
</dbReference>
<name>A0A9W8KYN1_9FUNG</name>
<dbReference type="FunFam" id="3.30.200.20:FF:000003">
    <property type="entry name" value="Non-specific serine/threonine protein kinase"/>
    <property type="match status" value="1"/>
</dbReference>
<evidence type="ECO:0000256" key="6">
    <source>
        <dbReference type="PROSITE-ProRule" id="PRU10141"/>
    </source>
</evidence>
<feature type="domain" description="KA1" evidence="9">
    <location>
        <begin position="1050"/>
        <end position="1100"/>
    </location>
</feature>
<gene>
    <name evidence="10" type="ORF">GGI25_002799</name>
</gene>
<dbReference type="SMART" id="SM00220">
    <property type="entry name" value="S_TKc"/>
    <property type="match status" value="1"/>
</dbReference>
<organism evidence="10 11">
    <name type="scientific">Coemansia spiralis</name>
    <dbReference type="NCBI Taxonomy" id="417178"/>
    <lineage>
        <taxon>Eukaryota</taxon>
        <taxon>Fungi</taxon>
        <taxon>Fungi incertae sedis</taxon>
        <taxon>Zoopagomycota</taxon>
        <taxon>Kickxellomycotina</taxon>
        <taxon>Kickxellomycetes</taxon>
        <taxon>Kickxellales</taxon>
        <taxon>Kickxellaceae</taxon>
        <taxon>Coemansia</taxon>
    </lineage>
</organism>
<dbReference type="Pfam" id="PF02149">
    <property type="entry name" value="KA1"/>
    <property type="match status" value="1"/>
</dbReference>
<evidence type="ECO:0000259" key="8">
    <source>
        <dbReference type="PROSITE" id="PS50011"/>
    </source>
</evidence>
<feature type="region of interest" description="Disordered" evidence="7">
    <location>
        <begin position="509"/>
        <end position="601"/>
    </location>
</feature>
<evidence type="ECO:0008006" key="12">
    <source>
        <dbReference type="Google" id="ProtNLM"/>
    </source>
</evidence>
<dbReference type="PROSITE" id="PS50011">
    <property type="entry name" value="PROTEIN_KINASE_DOM"/>
    <property type="match status" value="1"/>
</dbReference>
<evidence type="ECO:0000256" key="1">
    <source>
        <dbReference type="ARBA" id="ARBA00022527"/>
    </source>
</evidence>
<feature type="domain" description="Protein kinase" evidence="8">
    <location>
        <begin position="38"/>
        <end position="300"/>
    </location>
</feature>
<dbReference type="SUPFAM" id="SSF56112">
    <property type="entry name" value="Protein kinase-like (PK-like)"/>
    <property type="match status" value="1"/>
</dbReference>
<dbReference type="InterPro" id="IPR001772">
    <property type="entry name" value="KA1_dom"/>
</dbReference>
<dbReference type="PROSITE" id="PS00107">
    <property type="entry name" value="PROTEIN_KINASE_ATP"/>
    <property type="match status" value="1"/>
</dbReference>
<dbReference type="GO" id="GO:0005737">
    <property type="term" value="C:cytoplasm"/>
    <property type="evidence" value="ECO:0007669"/>
    <property type="project" value="TreeGrafter"/>
</dbReference>
<accession>A0A9W8KYN1</accession>
<keyword evidence="3 6" id="KW-0547">Nucleotide-binding</keyword>
<evidence type="ECO:0000256" key="5">
    <source>
        <dbReference type="ARBA" id="ARBA00022840"/>
    </source>
</evidence>
<dbReference type="GO" id="GO:0004674">
    <property type="term" value="F:protein serine/threonine kinase activity"/>
    <property type="evidence" value="ECO:0007669"/>
    <property type="project" value="UniProtKB-KW"/>
</dbReference>
<feature type="region of interest" description="Disordered" evidence="7">
    <location>
        <begin position="770"/>
        <end position="813"/>
    </location>
</feature>
<dbReference type="GO" id="GO:0005524">
    <property type="term" value="F:ATP binding"/>
    <property type="evidence" value="ECO:0007669"/>
    <property type="project" value="UniProtKB-UniRule"/>
</dbReference>
<comment type="caution">
    <text evidence="10">The sequence shown here is derived from an EMBL/GenBank/DDBJ whole genome shotgun (WGS) entry which is preliminary data.</text>
</comment>
<feature type="compositionally biased region" description="Polar residues" evidence="7">
    <location>
        <begin position="770"/>
        <end position="780"/>
    </location>
</feature>
<evidence type="ECO:0000256" key="2">
    <source>
        <dbReference type="ARBA" id="ARBA00022679"/>
    </source>
</evidence>
<sequence length="1112" mass="120735">MIATPISMTQAVATVSKTGSRPSVNGRRKPKNTFFGPYLLLQTIGEGEFAKVKLAIHRETGEEVAIKLIKKESIDSEVKLSKIKREIAALKAVNFSYIVKLHDIIETERYIGIVIEYASGGELFDHILAHRQLKENDACRLFAQLIAGVSYLHASNIVHRDLKLENLLLDRNRNIKITDFGFANQFRGPGDDFMSTSCGSPCYAAPELVVSDGPYVGTAVDIWSCGVILYAMLAGYLPFDDDPSNPEGDNINQLYNYILTTPLSFPENVSVLARDLLHRMLVPNPRQRASLEEIKSHEWLKPYAITFNTSSSDGEQGSNMVGSDGQVVPDGSHAANGDNNTPAVPDAQAKKSKRHTIQVEYSAMPTNVVNDSRKNEGSIPSTPKPTPEMVAQARAAAQAALMGEKYAATSGASAAVAAADAPASAVSSASTKARSQSDVEFEDAVPVSRSTATAINHAVSVSTESGHHGVERSSQRPRPMSMFASTEMQLDMPDEFGMPPPISSMMDIGQGAMSSASSFEGHVPGHSDGASVKKRARPMTLGPDQFVRHTRNGDRAAEINGKSSHRSRSNSESQGRASSRSFGQSGFLGFDMSREGTSRRGRMREIPPIIPVNSTTGEELGIGVGAGIASHMPRKVEDVLFPDSPTPQSPRIQSTGPASRVKSWFNRRTSRWGVASMGVDQPLSIGSVLTAEGHEQRQQSEILQHMRVHRGVIDPDALSELPPDVLFSHVLRTLDDLGFTVLKTEGLKIRVLRPRRKPAKKQLNIRARTMSTNVESSNADQLEREAHEGPRRQSVPMVLSKPEEKPEWSAASKRATIVNPSQFEREVQQGLALSQKPSSRRSRKLGSALTSMRRFFGGGSGFAPKRWFGSLSSSSHSSGALNKGAVLNSSSTAVEAEDGKVDIGRPRRGSTASSARALGIVAPNGESPHRRSLSESPYMNAKAIREQVNGGDGRLEVVPEEGEAPTTVGHTDGRETSLVREDSAVDSEDQALDDDVASAQNQQQVDVFSPASPFSHAASLGSVAGMSAAENPFRNPFEQHKVEPPYGSPQVDNGDEVQLAIEVCRIKNLNSFFIVHLSRRKGNAWAYKYLYHQIMEKLALRSDDRRWNSAKA</sequence>
<evidence type="ECO:0000256" key="7">
    <source>
        <dbReference type="SAM" id="MobiDB-lite"/>
    </source>
</evidence>
<feature type="compositionally biased region" description="Polar residues" evidence="7">
    <location>
        <begin position="311"/>
        <end position="321"/>
    </location>
</feature>
<evidence type="ECO:0000313" key="10">
    <source>
        <dbReference type="EMBL" id="KAJ2677847.1"/>
    </source>
</evidence>
<dbReference type="AlphaFoldDB" id="A0A9W8KYN1"/>
<evidence type="ECO:0000259" key="9">
    <source>
        <dbReference type="PROSITE" id="PS50032"/>
    </source>
</evidence>
<evidence type="ECO:0000256" key="3">
    <source>
        <dbReference type="ARBA" id="ARBA00022741"/>
    </source>
</evidence>
<feature type="region of interest" description="Disordered" evidence="7">
    <location>
        <begin position="311"/>
        <end position="388"/>
    </location>
</feature>
<keyword evidence="4" id="KW-0418">Kinase</keyword>
<dbReference type="FunFam" id="1.10.510.10:FF:000571">
    <property type="entry name" value="Maternal embryonic leucine zipper kinase"/>
    <property type="match status" value="1"/>
</dbReference>